<dbReference type="InterPro" id="IPR001245">
    <property type="entry name" value="Ser-Thr/Tyr_kinase_cat_dom"/>
</dbReference>
<keyword evidence="5 6" id="KW-0067">ATP-binding</keyword>
<dbReference type="PANTHER" id="PTHR44329">
    <property type="entry name" value="SERINE/THREONINE-PROTEIN KINASE TNNI3K-RELATED"/>
    <property type="match status" value="1"/>
</dbReference>
<keyword evidence="4" id="KW-0418">Kinase</keyword>
<gene>
    <name evidence="11" type="ORF">PSAL00342_LOCUS7834</name>
</gene>
<keyword evidence="8" id="KW-0812">Transmembrane</keyword>
<evidence type="ECO:0000259" key="10">
    <source>
        <dbReference type="PROSITE" id="PS50011"/>
    </source>
</evidence>
<keyword evidence="8" id="KW-1133">Transmembrane helix</keyword>
<feature type="compositionally biased region" description="Polar residues" evidence="7">
    <location>
        <begin position="529"/>
        <end position="539"/>
    </location>
</feature>
<evidence type="ECO:0000256" key="1">
    <source>
        <dbReference type="ARBA" id="ARBA00022527"/>
    </source>
</evidence>
<dbReference type="PRINTS" id="PR00109">
    <property type="entry name" value="TYRKINASE"/>
</dbReference>
<feature type="compositionally biased region" description="Pro residues" evidence="7">
    <location>
        <begin position="429"/>
        <end position="444"/>
    </location>
</feature>
<dbReference type="GO" id="GO:0004674">
    <property type="term" value="F:protein serine/threonine kinase activity"/>
    <property type="evidence" value="ECO:0007669"/>
    <property type="project" value="UniProtKB-KW"/>
</dbReference>
<evidence type="ECO:0000256" key="5">
    <source>
        <dbReference type="ARBA" id="ARBA00022840"/>
    </source>
</evidence>
<dbReference type="InterPro" id="IPR000719">
    <property type="entry name" value="Prot_kinase_dom"/>
</dbReference>
<dbReference type="InterPro" id="IPR012291">
    <property type="entry name" value="CBM2_carb-bd_dom_sf"/>
</dbReference>
<dbReference type="Gene3D" id="1.10.510.10">
    <property type="entry name" value="Transferase(Phosphotransferase) domain 1"/>
    <property type="match status" value="1"/>
</dbReference>
<feature type="binding site" evidence="6">
    <location>
        <position position="578"/>
    </location>
    <ligand>
        <name>ATP</name>
        <dbReference type="ChEBI" id="CHEBI:30616"/>
    </ligand>
</feature>
<feature type="transmembrane region" description="Helical" evidence="8">
    <location>
        <begin position="454"/>
        <end position="480"/>
    </location>
</feature>
<dbReference type="EMBL" id="HBIS01009640">
    <property type="protein sequence ID" value="CAE0613933.1"/>
    <property type="molecule type" value="Transcribed_RNA"/>
</dbReference>
<dbReference type="Gene3D" id="3.30.200.20">
    <property type="entry name" value="Phosphorylase Kinase, domain 1"/>
    <property type="match status" value="1"/>
</dbReference>
<accession>A0A7S3XEW9</accession>
<dbReference type="Pfam" id="PF07714">
    <property type="entry name" value="PK_Tyr_Ser-Thr"/>
    <property type="match status" value="1"/>
</dbReference>
<dbReference type="AlphaFoldDB" id="A0A7S3XEW9"/>
<evidence type="ECO:0000256" key="8">
    <source>
        <dbReference type="SAM" id="Phobius"/>
    </source>
</evidence>
<evidence type="ECO:0000256" key="9">
    <source>
        <dbReference type="SAM" id="SignalP"/>
    </source>
</evidence>
<keyword evidence="3 6" id="KW-0547">Nucleotide-binding</keyword>
<keyword evidence="9" id="KW-0732">Signal</keyword>
<feature type="compositionally biased region" description="Low complexity" evidence="7">
    <location>
        <begin position="509"/>
        <end position="528"/>
    </location>
</feature>
<feature type="region of interest" description="Disordered" evidence="7">
    <location>
        <begin position="418"/>
        <end position="451"/>
    </location>
</feature>
<dbReference type="GO" id="GO:0004553">
    <property type="term" value="F:hydrolase activity, hydrolyzing O-glycosyl compounds"/>
    <property type="evidence" value="ECO:0007669"/>
    <property type="project" value="InterPro"/>
</dbReference>
<dbReference type="GO" id="GO:0005524">
    <property type="term" value="F:ATP binding"/>
    <property type="evidence" value="ECO:0007669"/>
    <property type="project" value="UniProtKB-UniRule"/>
</dbReference>
<evidence type="ECO:0000256" key="6">
    <source>
        <dbReference type="PROSITE-ProRule" id="PRU10141"/>
    </source>
</evidence>
<feature type="region of interest" description="Disordered" evidence="7">
    <location>
        <begin position="489"/>
        <end position="539"/>
    </location>
</feature>
<evidence type="ECO:0000256" key="2">
    <source>
        <dbReference type="ARBA" id="ARBA00022679"/>
    </source>
</evidence>
<feature type="domain" description="Protein kinase" evidence="10">
    <location>
        <begin position="551"/>
        <end position="810"/>
    </location>
</feature>
<organism evidence="11">
    <name type="scientific">Picocystis salinarum</name>
    <dbReference type="NCBI Taxonomy" id="88271"/>
    <lineage>
        <taxon>Eukaryota</taxon>
        <taxon>Viridiplantae</taxon>
        <taxon>Chlorophyta</taxon>
        <taxon>Picocystophyceae</taxon>
        <taxon>Picocystales</taxon>
        <taxon>Picocystaceae</taxon>
        <taxon>Picocystis</taxon>
    </lineage>
</organism>
<feature type="signal peptide" evidence="9">
    <location>
        <begin position="1"/>
        <end position="26"/>
    </location>
</feature>
<dbReference type="CDD" id="cd13999">
    <property type="entry name" value="STKc_MAP3K-like"/>
    <property type="match status" value="1"/>
</dbReference>
<keyword evidence="2" id="KW-0808">Transferase</keyword>
<keyword evidence="1" id="KW-0723">Serine/threonine-protein kinase</keyword>
<dbReference type="InterPro" id="IPR011009">
    <property type="entry name" value="Kinase-like_dom_sf"/>
</dbReference>
<dbReference type="InterPro" id="IPR051681">
    <property type="entry name" value="Ser/Thr_Kinases-Pseudokinases"/>
</dbReference>
<dbReference type="PROSITE" id="PS00107">
    <property type="entry name" value="PROTEIN_KINASE_ATP"/>
    <property type="match status" value="1"/>
</dbReference>
<dbReference type="SMART" id="SM00220">
    <property type="entry name" value="S_TKc"/>
    <property type="match status" value="1"/>
</dbReference>
<dbReference type="InterPro" id="IPR008271">
    <property type="entry name" value="Ser/Thr_kinase_AS"/>
</dbReference>
<proteinExistence type="predicted"/>
<sequence length="849" mass="92900">MKHLLRRKKHMLLTFACFVCARTAIAQTFGRQARRCELEVYFTSQHEEDNIFQSSLTLNNNRKIPLSSWQVVWTFGRGNVIQSGTLEGALSLSQGSASGAPARVVNNGGNDEVAAEGGVRTFSFNMLSNTTIFPEGARAIGDVSFNGLTCDRFGDSFANGAEQCPCHHLEELYCLQEEREDFYGIEALAPEAELSTSPLGGSDFVEQCVASYCCGESFDDSPPAPPQEAEGLPSEVVPIVIYNNGTLLRGWRNLSNGGQFSLQGDEGRTTNTSISVQITDRDGALVLNSEMPFGPRYGDYSFDFHILGNEEVGQLLVEFYNLHATNVSTEPNTVGEDPVKFSEALLNFFVEQEESNRTSQVFSNAADEGWKLVRIPFDIVSAAMEPEDSWDTFALRDVLGTLPPFNVDDVAIQTVTISDREGTVGEPGALPPDGPDSPSPPPPQEQDTDSSSSVVVPVVIAVCVAVVVALGVGFGCLLYVRKRRREGRKGNLNRRKDTLGKSGTGNSWNRRTPAASSSRSGSCRNSTGASTRRFSHAPSQGQLDIEFDEEIELGEMLGSGAFGSVYRGSWNGRPVAIKMMHGMLFEESSRDLLNFQQEVSVLSRLDHDHIIKFYGACVQPPQVCLVEELAEGGSLHDLLHNNETKTPLSYSATLKLGEEIASAMSYLHPTVVHRDLKSQNVLLDRDGKAKICDFGIAKFKDHTFLTTRNVQAGTPSYMAPEMFAAGDVDEKCDVFSFAVLLWECITGKTPWESYTSPMQIIFAVGVQRVRPDIPADTPVMLCELIKDCWEHSPAKRPSFTQVLDRIQDELRCLGVETVPRSNVNVQALGLDVPPTPPAAEDMALIPESS</sequence>
<dbReference type="PROSITE" id="PS00108">
    <property type="entry name" value="PROTEIN_KINASE_ST"/>
    <property type="match status" value="1"/>
</dbReference>
<dbReference type="GO" id="GO:0030247">
    <property type="term" value="F:polysaccharide binding"/>
    <property type="evidence" value="ECO:0007669"/>
    <property type="project" value="InterPro"/>
</dbReference>
<protein>
    <recommendedName>
        <fullName evidence="10">Protein kinase domain-containing protein</fullName>
    </recommendedName>
</protein>
<dbReference type="PANTHER" id="PTHR44329:SF298">
    <property type="entry name" value="MIXED LINEAGE KINASE DOMAIN-LIKE PROTEIN"/>
    <property type="match status" value="1"/>
</dbReference>
<evidence type="ECO:0000313" key="11">
    <source>
        <dbReference type="EMBL" id="CAE0613933.1"/>
    </source>
</evidence>
<name>A0A7S3XEW9_9CHLO</name>
<keyword evidence="8" id="KW-0472">Membrane</keyword>
<evidence type="ECO:0000256" key="4">
    <source>
        <dbReference type="ARBA" id="ARBA00022777"/>
    </source>
</evidence>
<feature type="chain" id="PRO_5030991481" description="Protein kinase domain-containing protein" evidence="9">
    <location>
        <begin position="27"/>
        <end position="849"/>
    </location>
</feature>
<evidence type="ECO:0000256" key="7">
    <source>
        <dbReference type="SAM" id="MobiDB-lite"/>
    </source>
</evidence>
<dbReference type="SUPFAM" id="SSF56112">
    <property type="entry name" value="Protein kinase-like (PK-like)"/>
    <property type="match status" value="1"/>
</dbReference>
<evidence type="ECO:0000256" key="3">
    <source>
        <dbReference type="ARBA" id="ARBA00022741"/>
    </source>
</evidence>
<dbReference type="Gene3D" id="2.60.40.290">
    <property type="match status" value="1"/>
</dbReference>
<reference evidence="11" key="1">
    <citation type="submission" date="2021-01" db="EMBL/GenBank/DDBJ databases">
        <authorList>
            <person name="Corre E."/>
            <person name="Pelletier E."/>
            <person name="Niang G."/>
            <person name="Scheremetjew M."/>
            <person name="Finn R."/>
            <person name="Kale V."/>
            <person name="Holt S."/>
            <person name="Cochrane G."/>
            <person name="Meng A."/>
            <person name="Brown T."/>
            <person name="Cohen L."/>
        </authorList>
    </citation>
    <scope>NUCLEOTIDE SEQUENCE</scope>
    <source>
        <strain evidence="11">CCMP1897</strain>
    </source>
</reference>
<dbReference type="InterPro" id="IPR017441">
    <property type="entry name" value="Protein_kinase_ATP_BS"/>
</dbReference>
<dbReference type="PROSITE" id="PS50011">
    <property type="entry name" value="PROTEIN_KINASE_DOM"/>
    <property type="match status" value="1"/>
</dbReference>